<reference evidence="1" key="1">
    <citation type="journal article" date="2014" name="Int. J. Syst. Evol. Microbiol.">
        <title>Complete genome sequence of Corynebacterium casei LMG S-19264T (=DSM 44701T), isolated from a smear-ripened cheese.</title>
        <authorList>
            <consortium name="US DOE Joint Genome Institute (JGI-PGF)"/>
            <person name="Walter F."/>
            <person name="Albersmeier A."/>
            <person name="Kalinowski J."/>
            <person name="Ruckert C."/>
        </authorList>
    </citation>
    <scope>NUCLEOTIDE SEQUENCE</scope>
    <source>
        <strain evidence="1">JCM 3035</strain>
    </source>
</reference>
<comment type="caution">
    <text evidence="1">The sequence shown here is derived from an EMBL/GenBank/DDBJ whole genome shotgun (WGS) entry which is preliminary data.</text>
</comment>
<evidence type="ECO:0000313" key="1">
    <source>
        <dbReference type="EMBL" id="GGL14666.1"/>
    </source>
</evidence>
<proteinExistence type="predicted"/>
<dbReference type="Proteomes" id="UP000637788">
    <property type="component" value="Unassembled WGS sequence"/>
</dbReference>
<dbReference type="EMBL" id="BMPQ01000049">
    <property type="protein sequence ID" value="GGL14666.1"/>
    <property type="molecule type" value="Genomic_DNA"/>
</dbReference>
<sequence>MPTLSLTVVPVQPRLVVADQYQPGKCAVAAATQHPPGAPHATRFAGKEAETTGFAVKRLDWMAADNSVCGGGLCNISRG</sequence>
<accession>A0A917RMG6</accession>
<protein>
    <submittedName>
        <fullName evidence="1">Uncharacterized protein</fullName>
    </submittedName>
</protein>
<reference evidence="1" key="2">
    <citation type="submission" date="2020-09" db="EMBL/GenBank/DDBJ databases">
        <authorList>
            <person name="Sun Q."/>
            <person name="Ohkuma M."/>
        </authorList>
    </citation>
    <scope>NUCLEOTIDE SEQUENCE</scope>
    <source>
        <strain evidence="1">JCM 3035</strain>
    </source>
</reference>
<name>A0A917RMG6_9ACTN</name>
<gene>
    <name evidence="1" type="ORF">GCM10010094_89360</name>
</gene>
<keyword evidence="2" id="KW-1185">Reference proteome</keyword>
<dbReference type="AlphaFoldDB" id="A0A917RMG6"/>
<organism evidence="1 2">
    <name type="scientific">Streptomyces flaveus</name>
    <dbReference type="NCBI Taxonomy" id="66370"/>
    <lineage>
        <taxon>Bacteria</taxon>
        <taxon>Bacillati</taxon>
        <taxon>Actinomycetota</taxon>
        <taxon>Actinomycetes</taxon>
        <taxon>Kitasatosporales</taxon>
        <taxon>Streptomycetaceae</taxon>
        <taxon>Streptomyces</taxon>
        <taxon>Streptomyces aurantiacus group</taxon>
    </lineage>
</organism>
<evidence type="ECO:0000313" key="2">
    <source>
        <dbReference type="Proteomes" id="UP000637788"/>
    </source>
</evidence>